<accession>A0ACD3AL40</accession>
<evidence type="ECO:0000313" key="1">
    <source>
        <dbReference type="EMBL" id="TFK66059.1"/>
    </source>
</evidence>
<dbReference type="Proteomes" id="UP000308600">
    <property type="component" value="Unassembled WGS sequence"/>
</dbReference>
<organism evidence="1 2">
    <name type="scientific">Pluteus cervinus</name>
    <dbReference type="NCBI Taxonomy" id="181527"/>
    <lineage>
        <taxon>Eukaryota</taxon>
        <taxon>Fungi</taxon>
        <taxon>Dikarya</taxon>
        <taxon>Basidiomycota</taxon>
        <taxon>Agaricomycotina</taxon>
        <taxon>Agaricomycetes</taxon>
        <taxon>Agaricomycetidae</taxon>
        <taxon>Agaricales</taxon>
        <taxon>Pluteineae</taxon>
        <taxon>Pluteaceae</taxon>
        <taxon>Pluteus</taxon>
    </lineage>
</organism>
<gene>
    <name evidence="1" type="ORF">BDN72DRAFT_860183</name>
</gene>
<proteinExistence type="predicted"/>
<sequence>MATTILLPLAALLPPIQYATRPISRQSSHSAGSASSSTLIVTPVSCKLRERYGADFPPSPPTLSQLTSNQVSFLSQQWVPPPSSGQPQSQDSGTGPKQTMAGYVQPHVSNVPRRRKILLPSPREDAPIQRISAPPSPHTPKSPLFDLRPAMIEVDEERDLATPLPIALPSLPMLVQIPTVPAIDSPSLFPGYGISGPVDIVVDIDPPSVPSVDLRSSTNGVRPSPPPSGPPPAPTNLINLPRRRRQPLTVEEVERERRRSWERNHHLLELGNGSGVFVALADEDELEQQRIPGLRSGWGGGKVSTTVIKLLRGRINEGREAGRWVERSSVNNTDNSTSSSTELDMFLQDEDSDDGITSLSSEQLSQASTFCSNSRTILVIAPRSSPADAISLAAYLLVTRFQSTPYSSPSSPILLSSKPSPSPRSPASFSSPKLLPTFQLPRPFLPDSCRECGYPDGEGYSSVHTVFVHFHDLWLVDSMSSSDDESEGVGLGRATRVPPSEVWRGAVSRDGMDYLAEAVATTMQ</sequence>
<reference evidence="1 2" key="1">
    <citation type="journal article" date="2019" name="Nat. Ecol. Evol.">
        <title>Megaphylogeny resolves global patterns of mushroom evolution.</title>
        <authorList>
            <person name="Varga T."/>
            <person name="Krizsan K."/>
            <person name="Foldi C."/>
            <person name="Dima B."/>
            <person name="Sanchez-Garcia M."/>
            <person name="Sanchez-Ramirez S."/>
            <person name="Szollosi G.J."/>
            <person name="Szarkandi J.G."/>
            <person name="Papp V."/>
            <person name="Albert L."/>
            <person name="Andreopoulos W."/>
            <person name="Angelini C."/>
            <person name="Antonin V."/>
            <person name="Barry K.W."/>
            <person name="Bougher N.L."/>
            <person name="Buchanan P."/>
            <person name="Buyck B."/>
            <person name="Bense V."/>
            <person name="Catcheside P."/>
            <person name="Chovatia M."/>
            <person name="Cooper J."/>
            <person name="Damon W."/>
            <person name="Desjardin D."/>
            <person name="Finy P."/>
            <person name="Geml J."/>
            <person name="Haridas S."/>
            <person name="Hughes K."/>
            <person name="Justo A."/>
            <person name="Karasinski D."/>
            <person name="Kautmanova I."/>
            <person name="Kiss B."/>
            <person name="Kocsube S."/>
            <person name="Kotiranta H."/>
            <person name="LaButti K.M."/>
            <person name="Lechner B.E."/>
            <person name="Liimatainen K."/>
            <person name="Lipzen A."/>
            <person name="Lukacs Z."/>
            <person name="Mihaltcheva S."/>
            <person name="Morgado L.N."/>
            <person name="Niskanen T."/>
            <person name="Noordeloos M.E."/>
            <person name="Ohm R.A."/>
            <person name="Ortiz-Santana B."/>
            <person name="Ovrebo C."/>
            <person name="Racz N."/>
            <person name="Riley R."/>
            <person name="Savchenko A."/>
            <person name="Shiryaev A."/>
            <person name="Soop K."/>
            <person name="Spirin V."/>
            <person name="Szebenyi C."/>
            <person name="Tomsovsky M."/>
            <person name="Tulloss R.E."/>
            <person name="Uehling J."/>
            <person name="Grigoriev I.V."/>
            <person name="Vagvolgyi C."/>
            <person name="Papp T."/>
            <person name="Martin F.M."/>
            <person name="Miettinen O."/>
            <person name="Hibbett D.S."/>
            <person name="Nagy L.G."/>
        </authorList>
    </citation>
    <scope>NUCLEOTIDE SEQUENCE [LARGE SCALE GENOMIC DNA]</scope>
    <source>
        <strain evidence="1 2">NL-1719</strain>
    </source>
</reference>
<protein>
    <submittedName>
        <fullName evidence="1">Uncharacterized protein</fullName>
    </submittedName>
</protein>
<keyword evidence="2" id="KW-1185">Reference proteome</keyword>
<name>A0ACD3AL40_9AGAR</name>
<dbReference type="EMBL" id="ML208417">
    <property type="protein sequence ID" value="TFK66059.1"/>
    <property type="molecule type" value="Genomic_DNA"/>
</dbReference>
<evidence type="ECO:0000313" key="2">
    <source>
        <dbReference type="Proteomes" id="UP000308600"/>
    </source>
</evidence>